<sequence length="127" mass="14881">MEQITHIPNEAIVQKIYVIRGQKVMLDSHLAQLYGVSTKRLKEQVRRNLHRFPESFMFELSSSEYTALRSHFATLKRGRHSKYLPYVFIEHGILMLSSVLKSEQAIAMSIQIIETFVQLRKLAQNYE</sequence>
<keyword evidence="2" id="KW-0238">DNA-binding</keyword>
<reference evidence="2 3" key="1">
    <citation type="submission" date="2017-04" db="EMBL/GenBank/DDBJ databases">
        <title>A new member of the family Flavobacteriaceae isolated from ascidians.</title>
        <authorList>
            <person name="Chen L."/>
        </authorList>
    </citation>
    <scope>NUCLEOTIDE SEQUENCE [LARGE SCALE GENOMIC DNA]</scope>
    <source>
        <strain evidence="2 3">HQA918</strain>
    </source>
</reference>
<proteinExistence type="predicted"/>
<gene>
    <name evidence="2" type="ORF">B7P33_04050</name>
</gene>
<dbReference type="Proteomes" id="UP000219559">
    <property type="component" value="Unassembled WGS sequence"/>
</dbReference>
<evidence type="ECO:0000313" key="3">
    <source>
        <dbReference type="Proteomes" id="UP000219559"/>
    </source>
</evidence>
<evidence type="ECO:0000259" key="1">
    <source>
        <dbReference type="Pfam" id="PF10543"/>
    </source>
</evidence>
<comment type="caution">
    <text evidence="2">The sequence shown here is derived from an EMBL/GenBank/DDBJ whole genome shotgun (WGS) entry which is preliminary data.</text>
</comment>
<evidence type="ECO:0000313" key="2">
    <source>
        <dbReference type="EMBL" id="PCE66476.1"/>
    </source>
</evidence>
<name>A0A2A4GES6_9FLAO</name>
<keyword evidence="3" id="KW-1185">Reference proteome</keyword>
<dbReference type="RefSeq" id="WP_097441998.1">
    <property type="nucleotide sequence ID" value="NZ_NBWU01000001.1"/>
</dbReference>
<dbReference type="OrthoDB" id="9816206at2"/>
<protein>
    <submittedName>
        <fullName evidence="2">DNA-binding protein</fullName>
    </submittedName>
</protein>
<feature type="domain" description="KilA-N DNA-binding" evidence="1">
    <location>
        <begin position="14"/>
        <end position="99"/>
    </location>
</feature>
<dbReference type="AlphaFoldDB" id="A0A2A4GES6"/>
<accession>A0A2A4GES6</accession>
<organism evidence="2 3">
    <name type="scientific">Sediminicola luteus</name>
    <dbReference type="NCBI Taxonomy" id="319238"/>
    <lineage>
        <taxon>Bacteria</taxon>
        <taxon>Pseudomonadati</taxon>
        <taxon>Bacteroidota</taxon>
        <taxon>Flavobacteriia</taxon>
        <taxon>Flavobacteriales</taxon>
        <taxon>Flavobacteriaceae</taxon>
        <taxon>Sediminicola</taxon>
    </lineage>
</organism>
<dbReference type="EMBL" id="NBWU01000001">
    <property type="protein sequence ID" value="PCE66476.1"/>
    <property type="molecule type" value="Genomic_DNA"/>
</dbReference>
<dbReference type="InterPro" id="IPR018873">
    <property type="entry name" value="KilA-N_DNA-bd_domain"/>
</dbReference>
<dbReference type="Pfam" id="PF10543">
    <property type="entry name" value="ORF6N"/>
    <property type="match status" value="1"/>
</dbReference>
<dbReference type="GO" id="GO:0003677">
    <property type="term" value="F:DNA binding"/>
    <property type="evidence" value="ECO:0007669"/>
    <property type="project" value="UniProtKB-KW"/>
</dbReference>